<keyword evidence="5" id="KW-1185">Reference proteome</keyword>
<dbReference type="Proteomes" id="UP000198885">
    <property type="component" value="Unassembled WGS sequence"/>
</dbReference>
<reference evidence="4 5" key="1">
    <citation type="submission" date="2016-10" db="EMBL/GenBank/DDBJ databases">
        <authorList>
            <person name="de Groot N.N."/>
        </authorList>
    </citation>
    <scope>NUCLEOTIDE SEQUENCE [LARGE SCALE GENOMIC DNA]</scope>
    <source>
        <strain evidence="4 5">DSM 23042</strain>
    </source>
</reference>
<keyword evidence="2" id="KW-0732">Signal</keyword>
<dbReference type="AlphaFoldDB" id="A0A1H9V2K0"/>
<protein>
    <submittedName>
        <fullName evidence="4">Uncharacterized conserved protein, DUF2147 family</fullName>
    </submittedName>
</protein>
<feature type="signal peptide" evidence="2">
    <location>
        <begin position="1"/>
        <end position="22"/>
    </location>
</feature>
<sequence>MRTRLAAAVAAATLMLAGAAAADPLEGRWVTARDDNGNFGMIEVAPCGGGLCGTLIRAYGPEGQPIESPNVGRNIISETRPQGDGTYRGKVYSPDRGKTYSSRLTLSGDRLSVEGCVLGICRDGGTWERVE</sequence>
<proteinExistence type="predicted"/>
<gene>
    <name evidence="4" type="ORF">SAMN04490244_106202</name>
</gene>
<evidence type="ECO:0000256" key="1">
    <source>
        <dbReference type="SAM" id="MobiDB-lite"/>
    </source>
</evidence>
<feature type="region of interest" description="Disordered" evidence="1">
    <location>
        <begin position="66"/>
        <end position="92"/>
    </location>
</feature>
<accession>A0A1H9V2K0</accession>
<feature type="chain" id="PRO_5011686440" evidence="2">
    <location>
        <begin position="23"/>
        <end position="131"/>
    </location>
</feature>
<dbReference type="PANTHER" id="PTHR36919:SF2">
    <property type="entry name" value="BLL6627 PROTEIN"/>
    <property type="match status" value="1"/>
</dbReference>
<evidence type="ECO:0000256" key="2">
    <source>
        <dbReference type="SAM" id="SignalP"/>
    </source>
</evidence>
<organism evidence="4 5">
    <name type="scientific">Tranquillimonas rosea</name>
    <dbReference type="NCBI Taxonomy" id="641238"/>
    <lineage>
        <taxon>Bacteria</taxon>
        <taxon>Pseudomonadati</taxon>
        <taxon>Pseudomonadota</taxon>
        <taxon>Alphaproteobacteria</taxon>
        <taxon>Rhodobacterales</taxon>
        <taxon>Roseobacteraceae</taxon>
        <taxon>Tranquillimonas</taxon>
    </lineage>
</organism>
<dbReference type="InterPro" id="IPR019223">
    <property type="entry name" value="DUF2147"/>
</dbReference>
<evidence type="ECO:0000313" key="4">
    <source>
        <dbReference type="EMBL" id="SES15902.1"/>
    </source>
</evidence>
<dbReference type="STRING" id="641238.SAMN04490244_106202"/>
<name>A0A1H9V2K0_9RHOB</name>
<evidence type="ECO:0000259" key="3">
    <source>
        <dbReference type="Pfam" id="PF09917"/>
    </source>
</evidence>
<dbReference type="RefSeq" id="WP_235859855.1">
    <property type="nucleotide sequence ID" value="NZ_CBDDGO010000004.1"/>
</dbReference>
<evidence type="ECO:0000313" key="5">
    <source>
        <dbReference type="Proteomes" id="UP000198885"/>
    </source>
</evidence>
<dbReference type="Gene3D" id="2.40.128.520">
    <property type="match status" value="1"/>
</dbReference>
<dbReference type="Pfam" id="PF09917">
    <property type="entry name" value="DUF2147"/>
    <property type="match status" value="1"/>
</dbReference>
<dbReference type="EMBL" id="FOGU01000006">
    <property type="protein sequence ID" value="SES15902.1"/>
    <property type="molecule type" value="Genomic_DNA"/>
</dbReference>
<dbReference type="PANTHER" id="PTHR36919">
    <property type="entry name" value="BLR1215 PROTEIN"/>
    <property type="match status" value="1"/>
</dbReference>
<feature type="domain" description="DUF2147" evidence="3">
    <location>
        <begin position="27"/>
        <end position="129"/>
    </location>
</feature>